<keyword evidence="1" id="KW-0812">Transmembrane</keyword>
<evidence type="ECO:0000313" key="2">
    <source>
        <dbReference type="Proteomes" id="UP000887540"/>
    </source>
</evidence>
<organism evidence="2 3">
    <name type="scientific">Acrobeloides nanus</name>
    <dbReference type="NCBI Taxonomy" id="290746"/>
    <lineage>
        <taxon>Eukaryota</taxon>
        <taxon>Metazoa</taxon>
        <taxon>Ecdysozoa</taxon>
        <taxon>Nematoda</taxon>
        <taxon>Chromadorea</taxon>
        <taxon>Rhabditida</taxon>
        <taxon>Tylenchina</taxon>
        <taxon>Cephalobomorpha</taxon>
        <taxon>Cephaloboidea</taxon>
        <taxon>Cephalobidae</taxon>
        <taxon>Acrobeloides</taxon>
    </lineage>
</organism>
<dbReference type="WBParaSite" id="ACRNAN_scaffold4767.g20930.t1">
    <property type="protein sequence ID" value="ACRNAN_scaffold4767.g20930.t1"/>
    <property type="gene ID" value="ACRNAN_scaffold4767.g20930"/>
</dbReference>
<feature type="transmembrane region" description="Helical" evidence="1">
    <location>
        <begin position="7"/>
        <end position="28"/>
    </location>
</feature>
<feature type="transmembrane region" description="Helical" evidence="1">
    <location>
        <begin position="40"/>
        <end position="61"/>
    </location>
</feature>
<name>A0A914DY54_9BILA</name>
<sequence length="115" mass="12987">MAYRIMFHLGVCDILQAIGYGIMGMMMITDSSFGNIAAQITAGWIHCFWFGLMCFAFVLSFNRFEVFLELTVIERMMSSLGSSKNRFYQNTSIGVHKAISHKVFIASTNFGLYIA</sequence>
<evidence type="ECO:0000256" key="1">
    <source>
        <dbReference type="SAM" id="Phobius"/>
    </source>
</evidence>
<accession>A0A914DY54</accession>
<reference evidence="3" key="1">
    <citation type="submission" date="2022-11" db="UniProtKB">
        <authorList>
            <consortium name="WormBaseParasite"/>
        </authorList>
    </citation>
    <scope>IDENTIFICATION</scope>
</reference>
<proteinExistence type="predicted"/>
<keyword evidence="1" id="KW-1133">Transmembrane helix</keyword>
<dbReference type="AlphaFoldDB" id="A0A914DY54"/>
<protein>
    <submittedName>
        <fullName evidence="3">Uncharacterized protein</fullName>
    </submittedName>
</protein>
<keyword evidence="1" id="KW-0472">Membrane</keyword>
<dbReference type="Proteomes" id="UP000887540">
    <property type="component" value="Unplaced"/>
</dbReference>
<evidence type="ECO:0000313" key="3">
    <source>
        <dbReference type="WBParaSite" id="ACRNAN_scaffold4767.g20930.t1"/>
    </source>
</evidence>
<keyword evidence="2" id="KW-1185">Reference proteome</keyword>